<feature type="chain" id="PRO_5045237742" description="Subtilisin inhibitor domain-containing protein" evidence="1">
    <location>
        <begin position="30"/>
        <end position="148"/>
    </location>
</feature>
<proteinExistence type="predicted"/>
<sequence>MRKPRRTLLVLAALAGLVASLLTPAAAQAAYYGSETNYAVATSAPTGADGVDYFCASHTYVIVCVMPYGDKIYVADLKKDDHAAVAEWMVETEPDPSIRSGSCVSKLGGGTWGLCNKNFPENRTAYVRGARYNSGNLVDRGLSRELTT</sequence>
<evidence type="ECO:0000313" key="2">
    <source>
        <dbReference type="EMBL" id="GLI03402.1"/>
    </source>
</evidence>
<accession>A0ABQ5RBV4</accession>
<evidence type="ECO:0000256" key="1">
    <source>
        <dbReference type="SAM" id="SignalP"/>
    </source>
</evidence>
<reference evidence="2" key="1">
    <citation type="submission" date="2022-12" db="EMBL/GenBank/DDBJ databases">
        <title>New Phytohabitans aurantiacus sp. RD004123 nov., an actinomycete isolated from soil.</title>
        <authorList>
            <person name="Triningsih D.W."/>
            <person name="Harunari E."/>
            <person name="Igarashi Y."/>
        </authorList>
    </citation>
    <scope>NUCLEOTIDE SEQUENCE</scope>
    <source>
        <strain evidence="2">RD004123</strain>
    </source>
</reference>
<keyword evidence="3" id="KW-1185">Reference proteome</keyword>
<keyword evidence="1" id="KW-0732">Signal</keyword>
<evidence type="ECO:0000313" key="3">
    <source>
        <dbReference type="Proteomes" id="UP001144280"/>
    </source>
</evidence>
<dbReference type="EMBL" id="BSDI01000084">
    <property type="protein sequence ID" value="GLI03402.1"/>
    <property type="molecule type" value="Genomic_DNA"/>
</dbReference>
<dbReference type="InterPro" id="IPR006311">
    <property type="entry name" value="TAT_signal"/>
</dbReference>
<comment type="caution">
    <text evidence="2">The sequence shown here is derived from an EMBL/GenBank/DDBJ whole genome shotgun (WGS) entry which is preliminary data.</text>
</comment>
<protein>
    <recommendedName>
        <fullName evidence="4">Subtilisin inhibitor domain-containing protein</fullName>
    </recommendedName>
</protein>
<dbReference type="RefSeq" id="WP_281905574.1">
    <property type="nucleotide sequence ID" value="NZ_BSDI01000084.1"/>
</dbReference>
<feature type="signal peptide" evidence="1">
    <location>
        <begin position="1"/>
        <end position="29"/>
    </location>
</feature>
<dbReference type="PROSITE" id="PS51318">
    <property type="entry name" value="TAT"/>
    <property type="match status" value="1"/>
</dbReference>
<name>A0ABQ5RBV4_9ACTN</name>
<organism evidence="2 3">
    <name type="scientific">Phytohabitans aurantiacus</name>
    <dbReference type="NCBI Taxonomy" id="3016789"/>
    <lineage>
        <taxon>Bacteria</taxon>
        <taxon>Bacillati</taxon>
        <taxon>Actinomycetota</taxon>
        <taxon>Actinomycetes</taxon>
        <taxon>Micromonosporales</taxon>
        <taxon>Micromonosporaceae</taxon>
    </lineage>
</organism>
<gene>
    <name evidence="2" type="ORF">Pa4123_86800</name>
</gene>
<evidence type="ECO:0008006" key="4">
    <source>
        <dbReference type="Google" id="ProtNLM"/>
    </source>
</evidence>
<dbReference type="Proteomes" id="UP001144280">
    <property type="component" value="Unassembled WGS sequence"/>
</dbReference>